<keyword evidence="2 4" id="KW-0597">Phosphoprotein</keyword>
<accession>A0A7G6E3D1</accession>
<evidence type="ECO:0000256" key="1">
    <source>
        <dbReference type="ARBA" id="ARBA00018672"/>
    </source>
</evidence>
<comment type="function">
    <text evidence="3">May play the central regulatory role in sporulation. It may be an element of the effector pathway responsible for the activation of sporulation genes in response to nutritional stress. Spo0A may act in concert with spo0H (a sigma factor) to control the expression of some genes that are critical to the sporulation process.</text>
</comment>
<evidence type="ECO:0000259" key="5">
    <source>
        <dbReference type="PROSITE" id="PS50110"/>
    </source>
</evidence>
<evidence type="ECO:0000313" key="6">
    <source>
        <dbReference type="EMBL" id="QNB46585.1"/>
    </source>
</evidence>
<dbReference type="Pfam" id="PF00072">
    <property type="entry name" value="Response_reg"/>
    <property type="match status" value="1"/>
</dbReference>
<dbReference type="PANTHER" id="PTHR44591:SF3">
    <property type="entry name" value="RESPONSE REGULATORY DOMAIN-CONTAINING PROTEIN"/>
    <property type="match status" value="1"/>
</dbReference>
<evidence type="ECO:0000313" key="7">
    <source>
        <dbReference type="Proteomes" id="UP000515847"/>
    </source>
</evidence>
<dbReference type="PROSITE" id="PS50110">
    <property type="entry name" value="RESPONSE_REGULATORY"/>
    <property type="match status" value="1"/>
</dbReference>
<dbReference type="InterPro" id="IPR011006">
    <property type="entry name" value="CheY-like_superfamily"/>
</dbReference>
<dbReference type="AlphaFoldDB" id="A0A7G6E3D1"/>
<keyword evidence="7" id="KW-1185">Reference proteome</keyword>
<dbReference type="Proteomes" id="UP000515847">
    <property type="component" value="Chromosome"/>
</dbReference>
<dbReference type="SMART" id="SM00448">
    <property type="entry name" value="REC"/>
    <property type="match status" value="1"/>
</dbReference>
<dbReference type="EMBL" id="CP045798">
    <property type="protein sequence ID" value="QNB46585.1"/>
    <property type="molecule type" value="Genomic_DNA"/>
</dbReference>
<dbReference type="SUPFAM" id="SSF52172">
    <property type="entry name" value="CheY-like"/>
    <property type="match status" value="1"/>
</dbReference>
<dbReference type="InterPro" id="IPR050595">
    <property type="entry name" value="Bact_response_regulator"/>
</dbReference>
<dbReference type="PANTHER" id="PTHR44591">
    <property type="entry name" value="STRESS RESPONSE REGULATOR PROTEIN 1"/>
    <property type="match status" value="1"/>
</dbReference>
<dbReference type="GO" id="GO:0000160">
    <property type="term" value="P:phosphorelay signal transduction system"/>
    <property type="evidence" value="ECO:0007669"/>
    <property type="project" value="InterPro"/>
</dbReference>
<dbReference type="KEGG" id="tfr:BR63_09855"/>
<feature type="domain" description="Response regulatory" evidence="5">
    <location>
        <begin position="6"/>
        <end position="120"/>
    </location>
</feature>
<protein>
    <recommendedName>
        <fullName evidence="1">Stage 0 sporulation protein A homolog</fullName>
    </recommendedName>
</protein>
<evidence type="ECO:0000256" key="4">
    <source>
        <dbReference type="PROSITE-ProRule" id="PRU00169"/>
    </source>
</evidence>
<evidence type="ECO:0000256" key="2">
    <source>
        <dbReference type="ARBA" id="ARBA00022553"/>
    </source>
</evidence>
<sequence length="133" mass="14691">MTAKVDILIVDDQAGIRNLLSVVLEEDNYRIAAATNGEEGVRLAADLKPKLVLMDIKMPVMDGIEALKRIRSFDQNVKIVIMTAYGEANTVKNLIKYGCTGYILKPFDVIKLKEYLGSLLKNESCNMPGISSL</sequence>
<feature type="modified residue" description="4-aspartylphosphate" evidence="4">
    <location>
        <position position="55"/>
    </location>
</feature>
<proteinExistence type="predicted"/>
<organism evidence="6 7">
    <name type="scientific">Thermanaerosceptrum fracticalcis</name>
    <dbReference type="NCBI Taxonomy" id="1712410"/>
    <lineage>
        <taxon>Bacteria</taxon>
        <taxon>Bacillati</taxon>
        <taxon>Bacillota</taxon>
        <taxon>Clostridia</taxon>
        <taxon>Eubacteriales</taxon>
        <taxon>Peptococcaceae</taxon>
        <taxon>Thermanaerosceptrum</taxon>
    </lineage>
</organism>
<dbReference type="InterPro" id="IPR001789">
    <property type="entry name" value="Sig_transdc_resp-reg_receiver"/>
</dbReference>
<reference evidence="6 7" key="1">
    <citation type="journal article" date="2019" name="Front. Microbiol.">
        <title>Thermoanaerosceptrum fracticalcis gen. nov. sp. nov., a Novel Fumarate-Fermenting Microorganism From a Deep Fractured Carbonate Aquifer of the US Great Basin.</title>
        <authorList>
            <person name="Hamilton-Brehm S.D."/>
            <person name="Stewart L.E."/>
            <person name="Zavarin M."/>
            <person name="Caldwell M."/>
            <person name="Lawson P.A."/>
            <person name="Onstott T.C."/>
            <person name="Grzymski J."/>
            <person name="Neveux I."/>
            <person name="Lollar B.S."/>
            <person name="Russell C.E."/>
            <person name="Moser D.P."/>
        </authorList>
    </citation>
    <scope>NUCLEOTIDE SEQUENCE [LARGE SCALE GENOMIC DNA]</scope>
    <source>
        <strain evidence="6 7">DRI-13</strain>
    </source>
</reference>
<name>A0A7G6E3D1_THEFR</name>
<dbReference type="OrthoDB" id="9808843at2"/>
<gene>
    <name evidence="6" type="ORF">BR63_09855</name>
</gene>
<dbReference type="Gene3D" id="3.40.50.2300">
    <property type="match status" value="1"/>
</dbReference>
<dbReference type="RefSeq" id="WP_034421603.1">
    <property type="nucleotide sequence ID" value="NZ_CP045798.1"/>
</dbReference>
<evidence type="ECO:0000256" key="3">
    <source>
        <dbReference type="ARBA" id="ARBA00024867"/>
    </source>
</evidence>